<dbReference type="Pfam" id="PF19801">
    <property type="entry name" value="DUF6284"/>
    <property type="match status" value="1"/>
</dbReference>
<evidence type="ECO:0000313" key="1">
    <source>
        <dbReference type="EMBL" id="GAA0944545.1"/>
    </source>
</evidence>
<proteinExistence type="predicted"/>
<organism evidence="1 2">
    <name type="scientific">Kribbella koreensis</name>
    <dbReference type="NCBI Taxonomy" id="57909"/>
    <lineage>
        <taxon>Bacteria</taxon>
        <taxon>Bacillati</taxon>
        <taxon>Actinomycetota</taxon>
        <taxon>Actinomycetes</taxon>
        <taxon>Propionibacteriales</taxon>
        <taxon>Kribbellaceae</taxon>
        <taxon>Kribbella</taxon>
    </lineage>
</organism>
<dbReference type="EMBL" id="BAAAHK010000008">
    <property type="protein sequence ID" value="GAA0944545.1"/>
    <property type="molecule type" value="Genomic_DNA"/>
</dbReference>
<dbReference type="Proteomes" id="UP001500542">
    <property type="component" value="Unassembled WGS sequence"/>
</dbReference>
<dbReference type="RefSeq" id="WP_343971598.1">
    <property type="nucleotide sequence ID" value="NZ_BAAAHK010000008.1"/>
</dbReference>
<reference evidence="1 2" key="1">
    <citation type="journal article" date="2019" name="Int. J. Syst. Evol. Microbiol.">
        <title>The Global Catalogue of Microorganisms (GCM) 10K type strain sequencing project: providing services to taxonomists for standard genome sequencing and annotation.</title>
        <authorList>
            <consortium name="The Broad Institute Genomics Platform"/>
            <consortium name="The Broad Institute Genome Sequencing Center for Infectious Disease"/>
            <person name="Wu L."/>
            <person name="Ma J."/>
        </authorList>
    </citation>
    <scope>NUCLEOTIDE SEQUENCE [LARGE SCALE GENOMIC DNA]</scope>
    <source>
        <strain evidence="1 2">JCM 10977</strain>
    </source>
</reference>
<keyword evidence="2" id="KW-1185">Reference proteome</keyword>
<accession>A0ABN1QLT0</accession>
<sequence>MSIIHLASVSGEDPTPADLAAIEREWPVIAADLAELDAEIARLSIGPAVSELDRRRVRRAEHVVLKAARELGHRVPETEDAA</sequence>
<evidence type="ECO:0008006" key="3">
    <source>
        <dbReference type="Google" id="ProtNLM"/>
    </source>
</evidence>
<protein>
    <recommendedName>
        <fullName evidence="3">HNH endonuclease</fullName>
    </recommendedName>
</protein>
<comment type="caution">
    <text evidence="1">The sequence shown here is derived from an EMBL/GenBank/DDBJ whole genome shotgun (WGS) entry which is preliminary data.</text>
</comment>
<name>A0ABN1QLT0_9ACTN</name>
<evidence type="ECO:0000313" key="2">
    <source>
        <dbReference type="Proteomes" id="UP001500542"/>
    </source>
</evidence>
<gene>
    <name evidence="1" type="ORF">GCM10009554_38790</name>
</gene>
<dbReference type="InterPro" id="IPR046251">
    <property type="entry name" value="DUF6284"/>
</dbReference>